<name>A0A368SAE5_SETIT</name>
<dbReference type="EMBL" id="CM003535">
    <property type="protein sequence ID" value="RCV39407.1"/>
    <property type="molecule type" value="Genomic_DNA"/>
</dbReference>
<proteinExistence type="predicted"/>
<accession>A0A368SAE5</accession>
<dbReference type="AlphaFoldDB" id="A0A368SAE5"/>
<organism evidence="1">
    <name type="scientific">Setaria italica</name>
    <name type="common">Foxtail millet</name>
    <name type="synonym">Panicum italicum</name>
    <dbReference type="NCBI Taxonomy" id="4555"/>
    <lineage>
        <taxon>Eukaryota</taxon>
        <taxon>Viridiplantae</taxon>
        <taxon>Streptophyta</taxon>
        <taxon>Embryophyta</taxon>
        <taxon>Tracheophyta</taxon>
        <taxon>Spermatophyta</taxon>
        <taxon>Magnoliopsida</taxon>
        <taxon>Liliopsida</taxon>
        <taxon>Poales</taxon>
        <taxon>Poaceae</taxon>
        <taxon>PACMAD clade</taxon>
        <taxon>Panicoideae</taxon>
        <taxon>Panicodae</taxon>
        <taxon>Paniceae</taxon>
        <taxon>Cenchrinae</taxon>
        <taxon>Setaria</taxon>
    </lineage>
</organism>
<gene>
    <name evidence="1" type="ORF">SETIT_8G222200v2</name>
</gene>
<evidence type="ECO:0000313" key="1">
    <source>
        <dbReference type="EMBL" id="RCV39407.1"/>
    </source>
</evidence>
<protein>
    <submittedName>
        <fullName evidence="1">Uncharacterized protein</fullName>
    </submittedName>
</protein>
<reference evidence="1" key="1">
    <citation type="journal article" date="2012" name="Nat. Biotechnol.">
        <title>Reference genome sequence of the model plant Setaria.</title>
        <authorList>
            <person name="Bennetzen J.L."/>
            <person name="Schmutz J."/>
            <person name="Wang H."/>
            <person name="Percifield R."/>
            <person name="Hawkins J."/>
            <person name="Pontaroli A.C."/>
            <person name="Estep M."/>
            <person name="Feng L."/>
            <person name="Vaughn J.N."/>
            <person name="Grimwood J."/>
            <person name="Jenkins J."/>
            <person name="Barry K."/>
            <person name="Lindquist E."/>
            <person name="Hellsten U."/>
            <person name="Deshpande S."/>
            <person name="Wang X."/>
            <person name="Wu X."/>
            <person name="Mitros T."/>
            <person name="Triplett J."/>
            <person name="Yang X."/>
            <person name="Ye C.Y."/>
            <person name="Mauro-Herrera M."/>
            <person name="Wang L."/>
            <person name="Li P."/>
            <person name="Sharma M."/>
            <person name="Sharma R."/>
            <person name="Ronald P.C."/>
            <person name="Panaud O."/>
            <person name="Kellogg E.A."/>
            <person name="Brutnell T.P."/>
            <person name="Doust A.N."/>
            <person name="Tuskan G.A."/>
            <person name="Rokhsar D."/>
            <person name="Devos K.M."/>
        </authorList>
    </citation>
    <scope>NUCLEOTIDE SEQUENCE [LARGE SCALE GENOMIC DNA]</scope>
    <source>
        <strain evidence="1">Yugu1</strain>
    </source>
</reference>
<reference evidence="1" key="2">
    <citation type="submission" date="2015-07" db="EMBL/GenBank/DDBJ databases">
        <authorList>
            <person name="Noorani M."/>
        </authorList>
    </citation>
    <scope>NUCLEOTIDE SEQUENCE</scope>
    <source>
        <strain evidence="1">Yugu1</strain>
    </source>
</reference>
<sequence length="53" mass="6106">MGGKQIVSKSCQCLWIFPKQKKTEQERYLIGLSKLTRIDTCACPCIILRSFKN</sequence>